<comment type="caution">
    <text evidence="6">The sequence shown here is derived from an EMBL/GenBank/DDBJ whole genome shotgun (WGS) entry which is preliminary data.</text>
</comment>
<evidence type="ECO:0000259" key="5">
    <source>
        <dbReference type="Pfam" id="PF08240"/>
    </source>
</evidence>
<dbReference type="InterPro" id="IPR011032">
    <property type="entry name" value="GroES-like_sf"/>
</dbReference>
<dbReference type="EMBL" id="JACMSC010000009">
    <property type="protein sequence ID" value="KAG6508955.1"/>
    <property type="molecule type" value="Genomic_DNA"/>
</dbReference>
<organism evidence="6 7">
    <name type="scientific">Zingiber officinale</name>
    <name type="common">Ginger</name>
    <name type="synonym">Amomum zingiber</name>
    <dbReference type="NCBI Taxonomy" id="94328"/>
    <lineage>
        <taxon>Eukaryota</taxon>
        <taxon>Viridiplantae</taxon>
        <taxon>Streptophyta</taxon>
        <taxon>Embryophyta</taxon>
        <taxon>Tracheophyta</taxon>
        <taxon>Spermatophyta</taxon>
        <taxon>Magnoliopsida</taxon>
        <taxon>Liliopsida</taxon>
        <taxon>Zingiberales</taxon>
        <taxon>Zingiberaceae</taxon>
        <taxon>Zingiber</taxon>
    </lineage>
</organism>
<feature type="domain" description="Alcohol dehydrogenase-like N-terminal" evidence="5">
    <location>
        <begin position="42"/>
        <end position="127"/>
    </location>
</feature>
<dbReference type="InterPro" id="IPR013154">
    <property type="entry name" value="ADH-like_N"/>
</dbReference>
<evidence type="ECO:0000256" key="2">
    <source>
        <dbReference type="ARBA" id="ARBA00022833"/>
    </source>
</evidence>
<sequence length="156" mass="16578">MIRQGINYGEREEELQHLPGGGPLPPTYGWPARDTSGVLSPFNFSRSHEIVGVATEVGGKVGWFKVGDHAGVGCTVNFCRSCHESERHLENSCPRMVLTYNATEVDGTITYGGYSDSVVVEETFVVRFRRGGGALRGGVLSGGGGSASWRSASVAA</sequence>
<dbReference type="PANTHER" id="PTHR42683">
    <property type="entry name" value="ALDEHYDE REDUCTASE"/>
    <property type="match status" value="1"/>
</dbReference>
<reference evidence="6 7" key="1">
    <citation type="submission" date="2020-08" db="EMBL/GenBank/DDBJ databases">
        <title>Plant Genome Project.</title>
        <authorList>
            <person name="Zhang R.-G."/>
        </authorList>
    </citation>
    <scope>NUCLEOTIDE SEQUENCE [LARGE SCALE GENOMIC DNA]</scope>
    <source>
        <tissue evidence="6">Rhizome</tissue>
    </source>
</reference>
<feature type="region of interest" description="Disordered" evidence="4">
    <location>
        <begin position="11"/>
        <end position="30"/>
    </location>
</feature>
<dbReference type="GO" id="GO:0016616">
    <property type="term" value="F:oxidoreductase activity, acting on the CH-OH group of donors, NAD or NADP as acceptor"/>
    <property type="evidence" value="ECO:0007669"/>
    <property type="project" value="InterPro"/>
</dbReference>
<gene>
    <name evidence="6" type="ORF">ZIOFF_034337</name>
</gene>
<accession>A0A8J5L8B3</accession>
<dbReference type="Pfam" id="PF08240">
    <property type="entry name" value="ADH_N"/>
    <property type="match status" value="1"/>
</dbReference>
<evidence type="ECO:0000313" key="7">
    <source>
        <dbReference type="Proteomes" id="UP000734854"/>
    </source>
</evidence>
<dbReference type="InterPro" id="IPR047109">
    <property type="entry name" value="CAD-like"/>
</dbReference>
<evidence type="ECO:0000256" key="3">
    <source>
        <dbReference type="ARBA" id="ARBA00023002"/>
    </source>
</evidence>
<dbReference type="SUPFAM" id="SSF50129">
    <property type="entry name" value="GroES-like"/>
    <property type="match status" value="1"/>
</dbReference>
<proteinExistence type="predicted"/>
<keyword evidence="7" id="KW-1185">Reference proteome</keyword>
<keyword evidence="2" id="KW-0862">Zinc</keyword>
<evidence type="ECO:0000256" key="4">
    <source>
        <dbReference type="SAM" id="MobiDB-lite"/>
    </source>
</evidence>
<keyword evidence="1" id="KW-0479">Metal-binding</keyword>
<evidence type="ECO:0000256" key="1">
    <source>
        <dbReference type="ARBA" id="ARBA00022723"/>
    </source>
</evidence>
<dbReference type="GO" id="GO:0046872">
    <property type="term" value="F:metal ion binding"/>
    <property type="evidence" value="ECO:0007669"/>
    <property type="project" value="UniProtKB-KW"/>
</dbReference>
<evidence type="ECO:0000313" key="6">
    <source>
        <dbReference type="EMBL" id="KAG6508955.1"/>
    </source>
</evidence>
<dbReference type="AlphaFoldDB" id="A0A8J5L8B3"/>
<protein>
    <recommendedName>
        <fullName evidence="5">Alcohol dehydrogenase-like N-terminal domain-containing protein</fullName>
    </recommendedName>
</protein>
<keyword evidence="3" id="KW-0560">Oxidoreductase</keyword>
<dbReference type="Proteomes" id="UP000734854">
    <property type="component" value="Unassembled WGS sequence"/>
</dbReference>
<dbReference type="Gene3D" id="3.90.180.10">
    <property type="entry name" value="Medium-chain alcohol dehydrogenases, catalytic domain"/>
    <property type="match status" value="1"/>
</dbReference>
<name>A0A8J5L8B3_ZINOF</name>